<dbReference type="Proteomes" id="UP000824231">
    <property type="component" value="Unassembled WGS sequence"/>
</dbReference>
<feature type="domain" description="MobA/MobL protein" evidence="4">
    <location>
        <begin position="17"/>
        <end position="256"/>
    </location>
</feature>
<keyword evidence="2" id="KW-0184">Conjugation</keyword>
<comment type="similarity">
    <text evidence="1">Belongs to the MobA/MobL family.</text>
</comment>
<feature type="region of interest" description="Disordered" evidence="3">
    <location>
        <begin position="455"/>
        <end position="484"/>
    </location>
</feature>
<evidence type="ECO:0000259" key="4">
    <source>
        <dbReference type="Pfam" id="PF03389"/>
    </source>
</evidence>
<protein>
    <submittedName>
        <fullName evidence="5">MobA/MobL family protein</fullName>
    </submittedName>
</protein>
<evidence type="ECO:0000256" key="1">
    <source>
        <dbReference type="ARBA" id="ARBA00010873"/>
    </source>
</evidence>
<comment type="caution">
    <text evidence="5">The sequence shown here is derived from an EMBL/GenBank/DDBJ whole genome shotgun (WGS) entry which is preliminary data.</text>
</comment>
<evidence type="ECO:0000256" key="2">
    <source>
        <dbReference type="ARBA" id="ARBA00022971"/>
    </source>
</evidence>
<evidence type="ECO:0000256" key="3">
    <source>
        <dbReference type="SAM" id="MobiDB-lite"/>
    </source>
</evidence>
<accession>A0A9D1VI76</accession>
<sequence>MAIFHCQVKIISRGKGQSAIASAAYRSGTRLKDERTKEVQDYTKKHFIEYSEIQLPENAPKEYQDRATLWNAVEKVEKPKNSRLAREIEVALPRELNLEQQKRLVHDYVESQFVSEGMCADWSIHNPKPDDKHPERPANPHAHIMLTVRSIKKNGKWAPKRRSQYKLDEDGNRIPKIDPNTGKQKLGARNAKQWERESVSYNNWNDRSNVEKWRKAWANECNKYLEPDHQIDHRSNLERGINKIPTKHEGYYAHQNPERTDLGRYNLLVKQINQFMSKVVQMEHKLIARMKELKIHGQSEPFKGISEETPIQYRTTGAGKLRGARKEVSSQEKDNRTDTASSDQLTQTAQRGQASGIHEQSLPEAIRGILRDFRLSAKVDRQNRLYEREIDQREQETNRIIEAYAQRESQIEADKQSIAGRSQQVEASQRSIRRQYHQFTKVKGFARALEELTRASRNHRSNANVRAFYEDDLDQSLGKHGRER</sequence>
<organism evidence="5 6">
    <name type="scientific">Candidatus Limosilactobacillus merdigallinarum</name>
    <dbReference type="NCBI Taxonomy" id="2838652"/>
    <lineage>
        <taxon>Bacteria</taxon>
        <taxon>Bacillati</taxon>
        <taxon>Bacillota</taxon>
        <taxon>Bacilli</taxon>
        <taxon>Lactobacillales</taxon>
        <taxon>Lactobacillaceae</taxon>
        <taxon>Limosilactobacillus</taxon>
    </lineage>
</organism>
<reference evidence="5" key="1">
    <citation type="journal article" date="2021" name="PeerJ">
        <title>Extensive microbial diversity within the chicken gut microbiome revealed by metagenomics and culture.</title>
        <authorList>
            <person name="Gilroy R."/>
            <person name="Ravi A."/>
            <person name="Getino M."/>
            <person name="Pursley I."/>
            <person name="Horton D.L."/>
            <person name="Alikhan N.F."/>
            <person name="Baker D."/>
            <person name="Gharbi K."/>
            <person name="Hall N."/>
            <person name="Watson M."/>
            <person name="Adriaenssens E.M."/>
            <person name="Foster-Nyarko E."/>
            <person name="Jarju S."/>
            <person name="Secka A."/>
            <person name="Antonio M."/>
            <person name="Oren A."/>
            <person name="Chaudhuri R.R."/>
            <person name="La Ragione R."/>
            <person name="Hildebrand F."/>
            <person name="Pallen M.J."/>
        </authorList>
    </citation>
    <scope>NUCLEOTIDE SEQUENCE</scope>
    <source>
        <strain evidence="5">ChiSxjej3B15-572</strain>
    </source>
</reference>
<dbReference type="Pfam" id="PF03389">
    <property type="entry name" value="MobA_MobL"/>
    <property type="match status" value="1"/>
</dbReference>
<proteinExistence type="inferred from homology"/>
<dbReference type="Gene3D" id="3.30.930.30">
    <property type="match status" value="1"/>
</dbReference>
<name>A0A9D1VI76_9LACO</name>
<dbReference type="AlphaFoldDB" id="A0A9D1VI76"/>
<gene>
    <name evidence="5" type="ORF">H9856_05665</name>
</gene>
<reference evidence="5" key="2">
    <citation type="submission" date="2021-04" db="EMBL/GenBank/DDBJ databases">
        <authorList>
            <person name="Gilroy R."/>
        </authorList>
    </citation>
    <scope>NUCLEOTIDE SEQUENCE</scope>
    <source>
        <strain evidence="5">ChiSxjej3B15-572</strain>
    </source>
</reference>
<evidence type="ECO:0000313" key="6">
    <source>
        <dbReference type="Proteomes" id="UP000824231"/>
    </source>
</evidence>
<dbReference type="EMBL" id="DXFH01000023">
    <property type="protein sequence ID" value="HIX35860.1"/>
    <property type="molecule type" value="Genomic_DNA"/>
</dbReference>
<feature type="compositionally biased region" description="Basic and acidic residues" evidence="3">
    <location>
        <begin position="324"/>
        <end position="337"/>
    </location>
</feature>
<evidence type="ECO:0000313" key="5">
    <source>
        <dbReference type="EMBL" id="HIX35860.1"/>
    </source>
</evidence>
<dbReference type="NCBIfam" id="NF041496">
    <property type="entry name" value="MobQ"/>
    <property type="match status" value="1"/>
</dbReference>
<dbReference type="InterPro" id="IPR005053">
    <property type="entry name" value="MobA_MobL"/>
</dbReference>
<feature type="region of interest" description="Disordered" evidence="3">
    <location>
        <begin position="305"/>
        <end position="360"/>
    </location>
</feature>
<feature type="region of interest" description="Disordered" evidence="3">
    <location>
        <begin position="170"/>
        <end position="191"/>
    </location>
</feature>
<feature type="compositionally biased region" description="Polar residues" evidence="3">
    <location>
        <begin position="338"/>
        <end position="353"/>
    </location>
</feature>